<dbReference type="EMBL" id="JFBT01000001">
    <property type="protein sequence ID" value="EXG82364.1"/>
    <property type="molecule type" value="Genomic_DNA"/>
</dbReference>
<dbReference type="SUPFAM" id="SSF81301">
    <property type="entry name" value="Nucleotidyltransferase"/>
    <property type="match status" value="1"/>
</dbReference>
<keyword evidence="2" id="KW-1185">Reference proteome</keyword>
<dbReference type="Pfam" id="PF04229">
    <property type="entry name" value="GrpB"/>
    <property type="match status" value="1"/>
</dbReference>
<protein>
    <recommendedName>
        <fullName evidence="3">GrpB family protein</fullName>
    </recommendedName>
</protein>
<sequence>MSGAVPAWAHEKAKLHSYNTEWVGLARAESGRLSDLLAPWLVDGVEHVGSTAVPGLAAKPIVDLMASVRDMDGVVGHCSRDLLAAGWSYVPPELDRRPWRRFFVKPDAAGKRRVAHLHVITAGHARWAEQLAFRDALRRNERLAQEYEILKRRLSEVYGSDREAYTRAKSDFIRTVLRR</sequence>
<dbReference type="Proteomes" id="UP000021053">
    <property type="component" value="Unassembled WGS sequence"/>
</dbReference>
<dbReference type="RefSeq" id="WP_035852094.1">
    <property type="nucleotide sequence ID" value="NZ_KK073874.1"/>
</dbReference>
<dbReference type="PANTHER" id="PTHR34822">
    <property type="entry name" value="GRPB DOMAIN PROTEIN (AFU_ORTHOLOGUE AFUA_1G01530)"/>
    <property type="match status" value="1"/>
</dbReference>
<reference evidence="1 2" key="1">
    <citation type="submission" date="2013-07" db="EMBL/GenBank/DDBJ databases">
        <authorList>
            <consortium name="DOE Joint Genome Institute"/>
            <person name="Eisen J."/>
            <person name="Huntemann M."/>
            <person name="Han J."/>
            <person name="Chen A."/>
            <person name="Kyrpides N."/>
            <person name="Mavromatis K."/>
            <person name="Markowitz V."/>
            <person name="Palaniappan K."/>
            <person name="Ivanova N."/>
            <person name="Schaumberg A."/>
            <person name="Pati A."/>
            <person name="Liolios K."/>
            <person name="Nordberg H.P."/>
            <person name="Cantor M.N."/>
            <person name="Hua S.X."/>
            <person name="Woyke T."/>
        </authorList>
    </citation>
    <scope>NUCLEOTIDE SEQUENCE [LARGE SCALE GENOMIC DNA]</scope>
    <source>
        <strain evidence="1 2">DSM 44712</strain>
    </source>
</reference>
<dbReference type="InterPro" id="IPR043519">
    <property type="entry name" value="NT_sf"/>
</dbReference>
<accession>A0A010ZUK5</accession>
<name>A0A010ZUK5_9ACTN</name>
<dbReference type="AlphaFoldDB" id="A0A010ZUK5"/>
<evidence type="ECO:0000313" key="1">
    <source>
        <dbReference type="EMBL" id="EXG82364.1"/>
    </source>
</evidence>
<organism evidence="1 2">
    <name type="scientific">Cryptosporangium arvum DSM 44712</name>
    <dbReference type="NCBI Taxonomy" id="927661"/>
    <lineage>
        <taxon>Bacteria</taxon>
        <taxon>Bacillati</taxon>
        <taxon>Actinomycetota</taxon>
        <taxon>Actinomycetes</taxon>
        <taxon>Cryptosporangiales</taxon>
        <taxon>Cryptosporangiaceae</taxon>
        <taxon>Cryptosporangium</taxon>
    </lineage>
</organism>
<evidence type="ECO:0000313" key="2">
    <source>
        <dbReference type="Proteomes" id="UP000021053"/>
    </source>
</evidence>
<dbReference type="OrthoDB" id="9799092at2"/>
<evidence type="ECO:0008006" key="3">
    <source>
        <dbReference type="Google" id="ProtNLM"/>
    </source>
</evidence>
<dbReference type="Gene3D" id="3.30.460.10">
    <property type="entry name" value="Beta Polymerase, domain 2"/>
    <property type="match status" value="1"/>
</dbReference>
<dbReference type="PANTHER" id="PTHR34822:SF1">
    <property type="entry name" value="GRPB FAMILY PROTEIN"/>
    <property type="match status" value="1"/>
</dbReference>
<dbReference type="HOGENOM" id="CLU_086407_4_1_11"/>
<gene>
    <name evidence="1" type="ORF">CryarDRAFT_3542</name>
</gene>
<proteinExistence type="predicted"/>
<comment type="caution">
    <text evidence="1">The sequence shown here is derived from an EMBL/GenBank/DDBJ whole genome shotgun (WGS) entry which is preliminary data.</text>
</comment>
<dbReference type="InterPro" id="IPR007344">
    <property type="entry name" value="GrpB/CoaE"/>
</dbReference>